<dbReference type="EMBL" id="CP121252">
    <property type="protein sequence ID" value="WFP15567.1"/>
    <property type="molecule type" value="Genomic_DNA"/>
</dbReference>
<sequence length="93" mass="11016">MAKMKLDFNEKAFRREIEKQTRGALRDETRRMQREMDRFTARYAGLPVEQVKPALKQMWERDGGSLTDPELTEYAEVISEGGQINFQLGDYRW</sequence>
<evidence type="ECO:0000313" key="1">
    <source>
        <dbReference type="EMBL" id="WFP15567.1"/>
    </source>
</evidence>
<reference evidence="1 2" key="1">
    <citation type="submission" date="2023-04" db="EMBL/GenBank/DDBJ databases">
        <title>Funneling lignin-derived compounds into biodiesel using alkali-halophilic Citricoccus sp. P2.</title>
        <authorList>
            <person name="Luo C.-B."/>
        </authorList>
    </citation>
    <scope>NUCLEOTIDE SEQUENCE [LARGE SCALE GENOMIC DNA]</scope>
    <source>
        <strain evidence="1 2">P2</strain>
    </source>
</reference>
<gene>
    <name evidence="1" type="ORF">P8192_09110</name>
</gene>
<keyword evidence="2" id="KW-1185">Reference proteome</keyword>
<protein>
    <submittedName>
        <fullName evidence="1">Uncharacterized protein</fullName>
    </submittedName>
</protein>
<organism evidence="1 2">
    <name type="scientific">Citricoccus muralis</name>
    <dbReference type="NCBI Taxonomy" id="169134"/>
    <lineage>
        <taxon>Bacteria</taxon>
        <taxon>Bacillati</taxon>
        <taxon>Actinomycetota</taxon>
        <taxon>Actinomycetes</taxon>
        <taxon>Micrococcales</taxon>
        <taxon>Micrococcaceae</taxon>
        <taxon>Citricoccus</taxon>
    </lineage>
</organism>
<dbReference type="RefSeq" id="WP_278156422.1">
    <property type="nucleotide sequence ID" value="NZ_CP121252.1"/>
</dbReference>
<accession>A0ABY8H4I8</accession>
<evidence type="ECO:0000313" key="2">
    <source>
        <dbReference type="Proteomes" id="UP001219037"/>
    </source>
</evidence>
<proteinExistence type="predicted"/>
<dbReference type="Proteomes" id="UP001219037">
    <property type="component" value="Chromosome"/>
</dbReference>
<name>A0ABY8H4I8_9MICC</name>